<accession>A0A819A7L2</accession>
<keyword evidence="1" id="KW-0812">Transmembrane</keyword>
<evidence type="ECO:0000256" key="1">
    <source>
        <dbReference type="SAM" id="Phobius"/>
    </source>
</evidence>
<dbReference type="EMBL" id="CAJOBD010001261">
    <property type="protein sequence ID" value="CAF3780029.1"/>
    <property type="molecule type" value="Genomic_DNA"/>
</dbReference>
<comment type="caution">
    <text evidence="2">The sequence shown here is derived from an EMBL/GenBank/DDBJ whole genome shotgun (WGS) entry which is preliminary data.</text>
</comment>
<protein>
    <submittedName>
        <fullName evidence="2">Uncharacterized protein</fullName>
    </submittedName>
</protein>
<name>A0A819A7L2_9BILA</name>
<dbReference type="Proteomes" id="UP000663836">
    <property type="component" value="Unassembled WGS sequence"/>
</dbReference>
<organism evidence="2 3">
    <name type="scientific">Rotaria sordida</name>
    <dbReference type="NCBI Taxonomy" id="392033"/>
    <lineage>
        <taxon>Eukaryota</taxon>
        <taxon>Metazoa</taxon>
        <taxon>Spiralia</taxon>
        <taxon>Gnathifera</taxon>
        <taxon>Rotifera</taxon>
        <taxon>Eurotatoria</taxon>
        <taxon>Bdelloidea</taxon>
        <taxon>Philodinida</taxon>
        <taxon>Philodinidae</taxon>
        <taxon>Rotaria</taxon>
    </lineage>
</organism>
<dbReference type="SUPFAM" id="SSF63825">
    <property type="entry name" value="YWTD domain"/>
    <property type="match status" value="1"/>
</dbReference>
<sequence>MSKIYHEIVFILIIFLFQNTICLIRNPAIGILTESNIYLAQINEFSYTNDDFYLIYHHNDPVYSLQSFTSNNFMNRIYICSPSTIYTLDLRVGSTIVPFSPVDDTPCRSSLTYLPGKATLVWTLRHGIMQLDFQDMFKELLWNSTSTINNMIYNDTVIDDNTEFYLSITRTDHQKIILNCRTNYRLRILPFQSCLVTDTGYQDISALAIDNDRLYVADQIQQKIYVLTILSNGFVISKNILPLNTSIIADIQSMFIYNHYLVWLTMSGHVRIVSLITYEVRNIFWFDEQLRTIRLVSFAQWPNHTTTSRITTTTTTTTTATKISTTTYYSTSTTKIITTSKSTSEIMNTTIITNNYNSTWKATAYVTSIILGIALFFCAAMITCVLLNYRLGRVVPHSFTNIFHILRNRTTASSQVPLSDDSLA</sequence>
<evidence type="ECO:0000313" key="2">
    <source>
        <dbReference type="EMBL" id="CAF3780029.1"/>
    </source>
</evidence>
<keyword evidence="1" id="KW-1133">Transmembrane helix</keyword>
<feature type="transmembrane region" description="Helical" evidence="1">
    <location>
        <begin position="364"/>
        <end position="389"/>
    </location>
</feature>
<reference evidence="2" key="1">
    <citation type="submission" date="2021-02" db="EMBL/GenBank/DDBJ databases">
        <authorList>
            <person name="Nowell W R."/>
        </authorList>
    </citation>
    <scope>NUCLEOTIDE SEQUENCE</scope>
</reference>
<gene>
    <name evidence="2" type="ORF">JBS370_LOCUS14176</name>
</gene>
<evidence type="ECO:0000313" key="3">
    <source>
        <dbReference type="Proteomes" id="UP000663836"/>
    </source>
</evidence>
<keyword evidence="1" id="KW-0472">Membrane</keyword>
<proteinExistence type="predicted"/>
<dbReference type="AlphaFoldDB" id="A0A819A7L2"/>